<dbReference type="RefSeq" id="WP_102243506.1">
    <property type="nucleotide sequence ID" value="NZ_CP025704.1"/>
</dbReference>
<protein>
    <submittedName>
        <fullName evidence="1">Uncharacterized protein</fullName>
    </submittedName>
</protein>
<gene>
    <name evidence="1" type="ORF">C0V70_08870</name>
</gene>
<dbReference type="AlphaFoldDB" id="A0A2K9NT07"/>
<dbReference type="EMBL" id="CP025704">
    <property type="protein sequence ID" value="AUN98215.1"/>
    <property type="molecule type" value="Genomic_DNA"/>
</dbReference>
<sequence length="184" mass="20229">MKKFLTIASLLVSGNVFAGINMACVTEIPTTSFVAMTEGDETIIRLIHHNGPKYMPIWGNIITPNDLPNIQEAANALYDLGSVLDFKMPAKACEQLDGMLINCFGTQPAVEMGGHQVSLWAVHTSESVEKSFAGEYAYVKSSLALDVDGKTFHVPMKYSDYECFKANSASELRARLKSKNLFLK</sequence>
<dbReference type="Proteomes" id="UP000235584">
    <property type="component" value="Chromosome"/>
</dbReference>
<evidence type="ECO:0000313" key="2">
    <source>
        <dbReference type="Proteomes" id="UP000235584"/>
    </source>
</evidence>
<reference evidence="1 2" key="1">
    <citation type="submission" date="2018-01" db="EMBL/GenBank/DDBJ databases">
        <title>Complete genome sequence of Bacteriovorax stolpii DSM12778.</title>
        <authorList>
            <person name="Tang B."/>
            <person name="Chang J."/>
        </authorList>
    </citation>
    <scope>NUCLEOTIDE SEQUENCE [LARGE SCALE GENOMIC DNA]</scope>
    <source>
        <strain evidence="1 2">DSM 12778</strain>
    </source>
</reference>
<accession>A0A2K9NT07</accession>
<name>A0A2K9NT07_BACTC</name>
<keyword evidence="2" id="KW-1185">Reference proteome</keyword>
<organism evidence="1 2">
    <name type="scientific">Bacteriovorax stolpii</name>
    <name type="common">Bdellovibrio stolpii</name>
    <dbReference type="NCBI Taxonomy" id="960"/>
    <lineage>
        <taxon>Bacteria</taxon>
        <taxon>Pseudomonadati</taxon>
        <taxon>Bdellovibrionota</taxon>
        <taxon>Bacteriovoracia</taxon>
        <taxon>Bacteriovoracales</taxon>
        <taxon>Bacteriovoracaceae</taxon>
        <taxon>Bacteriovorax</taxon>
    </lineage>
</organism>
<dbReference type="OrthoDB" id="5292714at2"/>
<evidence type="ECO:0000313" key="1">
    <source>
        <dbReference type="EMBL" id="AUN98215.1"/>
    </source>
</evidence>
<dbReference type="KEGG" id="bsto:C0V70_08870"/>
<proteinExistence type="predicted"/>